<protein>
    <submittedName>
        <fullName evidence="1">Uncharacterized protein</fullName>
    </submittedName>
</protein>
<evidence type="ECO:0000313" key="2">
    <source>
        <dbReference type="Proteomes" id="UP001226691"/>
    </source>
</evidence>
<dbReference type="Proteomes" id="UP001226691">
    <property type="component" value="Unassembled WGS sequence"/>
</dbReference>
<organism evidence="1 2">
    <name type="scientific">Microbacterium trichothecenolyticum</name>
    <name type="common">Aureobacterium trichothecenolyticum</name>
    <dbReference type="NCBI Taxonomy" id="69370"/>
    <lineage>
        <taxon>Bacteria</taxon>
        <taxon>Bacillati</taxon>
        <taxon>Actinomycetota</taxon>
        <taxon>Actinomycetes</taxon>
        <taxon>Micrococcales</taxon>
        <taxon>Microbacteriaceae</taxon>
        <taxon>Microbacterium</taxon>
    </lineage>
</organism>
<keyword evidence="2" id="KW-1185">Reference proteome</keyword>
<reference evidence="1 2" key="1">
    <citation type="submission" date="2023-07" db="EMBL/GenBank/DDBJ databases">
        <title>Functional and genomic diversity of the sorghum phyllosphere microbiome.</title>
        <authorList>
            <person name="Shade A."/>
        </authorList>
    </citation>
    <scope>NUCLEOTIDE SEQUENCE [LARGE SCALE GENOMIC DNA]</scope>
    <source>
        <strain evidence="1 2">SORGH_AS_1207</strain>
    </source>
</reference>
<sequence>MLLASHLSNLSGTGGTVTPWGDEQLVKSTVNAIMAAPAIFFAE</sequence>
<dbReference type="RefSeq" id="WP_307486824.1">
    <property type="nucleotide sequence ID" value="NZ_JAUTBF010000001.1"/>
</dbReference>
<proteinExistence type="predicted"/>
<gene>
    <name evidence="1" type="ORF">QE412_003493</name>
</gene>
<dbReference type="EMBL" id="JAUTBF010000001">
    <property type="protein sequence ID" value="MDQ1124920.1"/>
    <property type="molecule type" value="Genomic_DNA"/>
</dbReference>
<evidence type="ECO:0000313" key="1">
    <source>
        <dbReference type="EMBL" id="MDQ1124920.1"/>
    </source>
</evidence>
<comment type="caution">
    <text evidence="1">The sequence shown here is derived from an EMBL/GenBank/DDBJ whole genome shotgun (WGS) entry which is preliminary data.</text>
</comment>
<name>A0ABU0TZI2_MICTR</name>
<accession>A0ABU0TZI2</accession>